<keyword evidence="4 6" id="KW-0808">Transferase</keyword>
<dbReference type="AlphaFoldDB" id="A0A1T4T593"/>
<comment type="similarity">
    <text evidence="6">Belongs to the methyltransferase superfamily. RNA methyltransferase RsmG family.</text>
</comment>
<comment type="function">
    <text evidence="6">Specifically methylates the N7 position of guanine in position 527 of 16S rRNA.</text>
</comment>
<dbReference type="Gene3D" id="3.40.50.150">
    <property type="entry name" value="Vaccinia Virus protein VP39"/>
    <property type="match status" value="1"/>
</dbReference>
<dbReference type="InterPro" id="IPR029063">
    <property type="entry name" value="SAM-dependent_MTases_sf"/>
</dbReference>
<dbReference type="GO" id="GO:0070043">
    <property type="term" value="F:rRNA (guanine-N7-)-methyltransferase activity"/>
    <property type="evidence" value="ECO:0007669"/>
    <property type="project" value="UniProtKB-UniRule"/>
</dbReference>
<evidence type="ECO:0000313" key="8">
    <source>
        <dbReference type="Proteomes" id="UP000190135"/>
    </source>
</evidence>
<comment type="subcellular location">
    <subcellularLocation>
        <location evidence="6">Cytoplasm</location>
    </subcellularLocation>
</comment>
<keyword evidence="5 6" id="KW-0949">S-adenosyl-L-methionine</keyword>
<dbReference type="RefSeq" id="WP_078710119.1">
    <property type="nucleotide sequence ID" value="NZ_FUXL01000019.1"/>
</dbReference>
<keyword evidence="8" id="KW-1185">Reference proteome</keyword>
<dbReference type="InterPro" id="IPR003682">
    <property type="entry name" value="rRNA_ssu_MeTfrase_G"/>
</dbReference>
<protein>
    <recommendedName>
        <fullName evidence="6">Ribosomal RNA small subunit methyltransferase G</fullName>
        <ecNumber evidence="6">2.1.1.170</ecNumber>
    </recommendedName>
    <alternativeName>
        <fullName evidence="6">16S rRNA 7-methylguanosine methyltransferase</fullName>
        <shortName evidence="6">16S rRNA m7G methyltransferase</shortName>
    </alternativeName>
</protein>
<dbReference type="Pfam" id="PF02527">
    <property type="entry name" value="GidB"/>
    <property type="match status" value="1"/>
</dbReference>
<keyword evidence="2 6" id="KW-0698">rRNA processing</keyword>
<evidence type="ECO:0000256" key="5">
    <source>
        <dbReference type="ARBA" id="ARBA00022691"/>
    </source>
</evidence>
<feature type="binding site" evidence="6">
    <location>
        <position position="81"/>
    </location>
    <ligand>
        <name>S-adenosyl-L-methionine</name>
        <dbReference type="ChEBI" id="CHEBI:59789"/>
    </ligand>
</feature>
<feature type="binding site" evidence="6">
    <location>
        <begin position="134"/>
        <end position="135"/>
    </location>
    <ligand>
        <name>S-adenosyl-L-methionine</name>
        <dbReference type="ChEBI" id="CHEBI:59789"/>
    </ligand>
</feature>
<evidence type="ECO:0000256" key="2">
    <source>
        <dbReference type="ARBA" id="ARBA00022552"/>
    </source>
</evidence>
<feature type="binding site" evidence="6">
    <location>
        <position position="86"/>
    </location>
    <ligand>
        <name>S-adenosyl-L-methionine</name>
        <dbReference type="ChEBI" id="CHEBI:59789"/>
    </ligand>
</feature>
<evidence type="ECO:0000256" key="6">
    <source>
        <dbReference type="HAMAP-Rule" id="MF_00074"/>
    </source>
</evidence>
<dbReference type="HAMAP" id="MF_00074">
    <property type="entry name" value="16SrRNA_methyltr_G"/>
    <property type="match status" value="1"/>
</dbReference>
<dbReference type="EC" id="2.1.1.170" evidence="6"/>
<dbReference type="NCBIfam" id="TIGR00138">
    <property type="entry name" value="rsmG_gidB"/>
    <property type="match status" value="1"/>
</dbReference>
<dbReference type="PANTHER" id="PTHR31760">
    <property type="entry name" value="S-ADENOSYL-L-METHIONINE-DEPENDENT METHYLTRANSFERASES SUPERFAMILY PROTEIN"/>
    <property type="match status" value="1"/>
</dbReference>
<proteinExistence type="inferred from homology"/>
<sequence>MPLKPRHIAAADSREREAVLANVSRETAERIDLFVALLLKWQQRINLIAPASIPSLWTRHVADGLALAQVASAPARWLDLGSGGGFPGIVLAIATAGRPGAHVDLIESNGKKAAFLRAALAEAGVSGTVHCRRIEECGGLFPAADAVSARALASLDHLLALVQPHLPAQTPCFFLKGQGHLGEIAEASAHWRFTMVKHPSAVEAGAVILEVSDVRPFVTEPDVTQP</sequence>
<evidence type="ECO:0000256" key="4">
    <source>
        <dbReference type="ARBA" id="ARBA00022679"/>
    </source>
</evidence>
<evidence type="ECO:0000256" key="1">
    <source>
        <dbReference type="ARBA" id="ARBA00022490"/>
    </source>
</evidence>
<keyword evidence="3 6" id="KW-0489">Methyltransferase</keyword>
<dbReference type="GO" id="GO:0005829">
    <property type="term" value="C:cytosol"/>
    <property type="evidence" value="ECO:0007669"/>
    <property type="project" value="TreeGrafter"/>
</dbReference>
<dbReference type="STRING" id="1365950.SAMN05428963_11935"/>
<evidence type="ECO:0000313" key="7">
    <source>
        <dbReference type="EMBL" id="SKA35479.1"/>
    </source>
</evidence>
<reference evidence="7 8" key="1">
    <citation type="submission" date="2017-02" db="EMBL/GenBank/DDBJ databases">
        <authorList>
            <person name="Peterson S.W."/>
        </authorList>
    </citation>
    <scope>NUCLEOTIDE SEQUENCE [LARGE SCALE GENOMIC DNA]</scope>
    <source>
        <strain evidence="7 8">USBA 369</strain>
    </source>
</reference>
<dbReference type="Proteomes" id="UP000190135">
    <property type="component" value="Unassembled WGS sequence"/>
</dbReference>
<comment type="caution">
    <text evidence="6">Lacks conserved residue(s) required for the propagation of feature annotation.</text>
</comment>
<comment type="catalytic activity">
    <reaction evidence="6">
        <text>guanosine(527) in 16S rRNA + S-adenosyl-L-methionine = N(7)-methylguanosine(527) in 16S rRNA + S-adenosyl-L-homocysteine</text>
        <dbReference type="Rhea" id="RHEA:42732"/>
        <dbReference type="Rhea" id="RHEA-COMP:10209"/>
        <dbReference type="Rhea" id="RHEA-COMP:10210"/>
        <dbReference type="ChEBI" id="CHEBI:57856"/>
        <dbReference type="ChEBI" id="CHEBI:59789"/>
        <dbReference type="ChEBI" id="CHEBI:74269"/>
        <dbReference type="ChEBI" id="CHEBI:74480"/>
        <dbReference type="EC" id="2.1.1.170"/>
    </reaction>
</comment>
<gene>
    <name evidence="6" type="primary">rsmG</name>
    <name evidence="7" type="ORF">SAMN05428963_11935</name>
</gene>
<evidence type="ECO:0000256" key="3">
    <source>
        <dbReference type="ARBA" id="ARBA00022603"/>
    </source>
</evidence>
<dbReference type="OrthoDB" id="9808773at2"/>
<dbReference type="SUPFAM" id="SSF53335">
    <property type="entry name" value="S-adenosyl-L-methionine-dependent methyltransferases"/>
    <property type="match status" value="1"/>
</dbReference>
<dbReference type="EMBL" id="FUXL01000019">
    <property type="protein sequence ID" value="SKA35479.1"/>
    <property type="molecule type" value="Genomic_DNA"/>
</dbReference>
<accession>A0A1T4T593</accession>
<keyword evidence="1 6" id="KW-0963">Cytoplasm</keyword>
<feature type="binding site" evidence="6">
    <location>
        <position position="150"/>
    </location>
    <ligand>
        <name>S-adenosyl-L-methionine</name>
        <dbReference type="ChEBI" id="CHEBI:59789"/>
    </ligand>
</feature>
<name>A0A1T4T593_9HYPH</name>
<organism evidence="7 8">
    <name type="scientific">Consotaella salsifontis</name>
    <dbReference type="NCBI Taxonomy" id="1365950"/>
    <lineage>
        <taxon>Bacteria</taxon>
        <taxon>Pseudomonadati</taxon>
        <taxon>Pseudomonadota</taxon>
        <taxon>Alphaproteobacteria</taxon>
        <taxon>Hyphomicrobiales</taxon>
        <taxon>Aurantimonadaceae</taxon>
        <taxon>Consotaella</taxon>
    </lineage>
</organism>
<dbReference type="PANTHER" id="PTHR31760:SF0">
    <property type="entry name" value="S-ADENOSYL-L-METHIONINE-DEPENDENT METHYLTRANSFERASES SUPERFAMILY PROTEIN"/>
    <property type="match status" value="1"/>
</dbReference>